<evidence type="ECO:0000313" key="2">
    <source>
        <dbReference type="EnsemblPlants" id="Kaladp0061s0018.2.v1.1.CDS.1"/>
    </source>
</evidence>
<name>A0A7N1A1K2_KALFE</name>
<dbReference type="EnsemblPlants" id="Kaladp0061s0018.2.v1.1">
    <property type="protein sequence ID" value="Kaladp0061s0018.2.v1.1.CDS.1"/>
    <property type="gene ID" value="Kaladp0061s0018.v1.1"/>
</dbReference>
<dbReference type="OMA" id="PEEIAIW"/>
<dbReference type="SUPFAM" id="SSF81383">
    <property type="entry name" value="F-box domain"/>
    <property type="match status" value="1"/>
</dbReference>
<proteinExistence type="predicted"/>
<keyword evidence="3" id="KW-1185">Reference proteome</keyword>
<dbReference type="EnsemblPlants" id="Kaladp0061s0018.1.v1.1">
    <property type="protein sequence ID" value="Kaladp0061s0018.1.v1.1.CDS.1"/>
    <property type="gene ID" value="Kaladp0061s0018.v1.1"/>
</dbReference>
<evidence type="ECO:0000313" key="3">
    <source>
        <dbReference type="Proteomes" id="UP000594263"/>
    </source>
</evidence>
<dbReference type="PANTHER" id="PTHR31672:SF2">
    <property type="entry name" value="F-BOX DOMAIN-CONTAINING PROTEIN"/>
    <property type="match status" value="1"/>
</dbReference>
<feature type="domain" description="F-box" evidence="1">
    <location>
        <begin position="1"/>
        <end position="47"/>
    </location>
</feature>
<dbReference type="CDD" id="cd22157">
    <property type="entry name" value="F-box_AtFBW1-like"/>
    <property type="match status" value="1"/>
</dbReference>
<dbReference type="InterPro" id="IPR036047">
    <property type="entry name" value="F-box-like_dom_sf"/>
</dbReference>
<dbReference type="InterPro" id="IPR050796">
    <property type="entry name" value="SCF_F-box_component"/>
</dbReference>
<dbReference type="Pfam" id="PF12937">
    <property type="entry name" value="F-box-like"/>
    <property type="match status" value="1"/>
</dbReference>
<reference evidence="2" key="1">
    <citation type="submission" date="2021-01" db="UniProtKB">
        <authorList>
            <consortium name="EnsemblPlants"/>
        </authorList>
    </citation>
    <scope>IDENTIFICATION</scope>
</reference>
<accession>A0A7N1A1K2</accession>
<dbReference type="NCBIfam" id="TIGR01640">
    <property type="entry name" value="F_box_assoc_1"/>
    <property type="match status" value="1"/>
</dbReference>
<dbReference type="Proteomes" id="UP000594263">
    <property type="component" value="Unplaced"/>
</dbReference>
<dbReference type="Gramene" id="Kaladp0061s0018.1.v1.1">
    <property type="protein sequence ID" value="Kaladp0061s0018.1.v1.1.CDS.1"/>
    <property type="gene ID" value="Kaladp0061s0018.v1.1"/>
</dbReference>
<sequence length="355" mass="40893">MSVFPDEIIVQILARLPIKSLFRSKSVCKSWYKMCSDKYLVKLFDEMSLRNRMAFVEVSDSSPESKHRLICVDYPRGVSEFSLGFLGERVRIRASCNGLLCCVSVADLGVYYVCNPMTRKFKLLPSCSERAVTRFYPYDEATLVGLACNTVSRSYNVVFAGYHRTFCQRPENTFVCKVYNSESGKWRKFASLQDASFTHMNKLQVVFANGMLHWLAACYSFILVLDLSCDAWKRILLPSELSHESGTRVYLLQLDDSLSVIQISDSWMNLWVLSDYENQEWKMVEQVSLRCIRVLVPGIFPVSQTVELVYFATHKQILVYNRTSRVWKEMFSVKNGSSLPLWYSAQAFQSTLFPC</sequence>
<dbReference type="Pfam" id="PF07734">
    <property type="entry name" value="FBA_1"/>
    <property type="match status" value="1"/>
</dbReference>
<dbReference type="InterPro" id="IPR017451">
    <property type="entry name" value="F-box-assoc_interact_dom"/>
</dbReference>
<dbReference type="InterPro" id="IPR011043">
    <property type="entry name" value="Gal_Oxase/kelch_b-propeller"/>
</dbReference>
<dbReference type="SUPFAM" id="SSF50965">
    <property type="entry name" value="Galactose oxidase, central domain"/>
    <property type="match status" value="1"/>
</dbReference>
<dbReference type="InterPro" id="IPR001810">
    <property type="entry name" value="F-box_dom"/>
</dbReference>
<dbReference type="Gramene" id="Kaladp0061s0018.2.v1.1">
    <property type="protein sequence ID" value="Kaladp0061s0018.2.v1.1.CDS.1"/>
    <property type="gene ID" value="Kaladp0061s0018.v1.1"/>
</dbReference>
<dbReference type="PANTHER" id="PTHR31672">
    <property type="entry name" value="BNACNNG10540D PROTEIN"/>
    <property type="match status" value="1"/>
</dbReference>
<dbReference type="SMART" id="SM00256">
    <property type="entry name" value="FBOX"/>
    <property type="match status" value="1"/>
</dbReference>
<dbReference type="InterPro" id="IPR006527">
    <property type="entry name" value="F-box-assoc_dom_typ1"/>
</dbReference>
<dbReference type="Gene3D" id="1.20.1280.50">
    <property type="match status" value="1"/>
</dbReference>
<dbReference type="Gramene" id="Kaladp0061s0018.3.v1.1">
    <property type="protein sequence ID" value="Kaladp0061s0018.3.v1.1.CDS.1"/>
    <property type="gene ID" value="Kaladp0061s0018.v1.1"/>
</dbReference>
<protein>
    <recommendedName>
        <fullName evidence="1">F-box domain-containing protein</fullName>
    </recommendedName>
</protein>
<dbReference type="AlphaFoldDB" id="A0A7N1A1K2"/>
<dbReference type="EnsemblPlants" id="Kaladp0061s0018.3.v1.1">
    <property type="protein sequence ID" value="Kaladp0061s0018.3.v1.1.CDS.1"/>
    <property type="gene ID" value="Kaladp0061s0018.v1.1"/>
</dbReference>
<dbReference type="PROSITE" id="PS50181">
    <property type="entry name" value="FBOX"/>
    <property type="match status" value="1"/>
</dbReference>
<organism evidence="2 3">
    <name type="scientific">Kalanchoe fedtschenkoi</name>
    <name type="common">Lavender scallops</name>
    <name type="synonym">South American air plant</name>
    <dbReference type="NCBI Taxonomy" id="63787"/>
    <lineage>
        <taxon>Eukaryota</taxon>
        <taxon>Viridiplantae</taxon>
        <taxon>Streptophyta</taxon>
        <taxon>Embryophyta</taxon>
        <taxon>Tracheophyta</taxon>
        <taxon>Spermatophyta</taxon>
        <taxon>Magnoliopsida</taxon>
        <taxon>eudicotyledons</taxon>
        <taxon>Gunneridae</taxon>
        <taxon>Pentapetalae</taxon>
        <taxon>Saxifragales</taxon>
        <taxon>Crassulaceae</taxon>
        <taxon>Kalanchoe</taxon>
    </lineage>
</organism>
<evidence type="ECO:0000259" key="1">
    <source>
        <dbReference type="PROSITE" id="PS50181"/>
    </source>
</evidence>